<keyword evidence="2" id="KW-1185">Reference proteome</keyword>
<evidence type="ECO:0000313" key="1">
    <source>
        <dbReference type="EMBL" id="BAT77962.1"/>
    </source>
</evidence>
<sequence>MVVENGSLIRVSWWRCKSRKTLKIMMEDSRLWRSRSVLVTVVATAAMLVRMMGGGLMLGFGSRLVMAQFHGGGTTYLTAALATLGN</sequence>
<name>A0A0S3RBS4_PHAAN</name>
<reference evidence="1 2" key="1">
    <citation type="journal article" date="2015" name="Sci. Rep.">
        <title>The power of single molecule real-time sequencing technology in the de novo assembly of a eukaryotic genome.</title>
        <authorList>
            <person name="Sakai H."/>
            <person name="Naito K."/>
            <person name="Ogiso-Tanaka E."/>
            <person name="Takahashi Y."/>
            <person name="Iseki K."/>
            <person name="Muto C."/>
            <person name="Satou K."/>
            <person name="Teruya K."/>
            <person name="Shiroma A."/>
            <person name="Shimoji M."/>
            <person name="Hirano T."/>
            <person name="Itoh T."/>
            <person name="Kaga A."/>
            <person name="Tomooka N."/>
        </authorList>
    </citation>
    <scope>NUCLEOTIDE SEQUENCE [LARGE SCALE GENOMIC DNA]</scope>
    <source>
        <strain evidence="2">cv. Shumari</strain>
    </source>
</reference>
<dbReference type="EMBL" id="AP015035">
    <property type="protein sequence ID" value="BAT77962.1"/>
    <property type="molecule type" value="Genomic_DNA"/>
</dbReference>
<protein>
    <submittedName>
        <fullName evidence="1">Uncharacterized protein</fullName>
    </submittedName>
</protein>
<dbReference type="AlphaFoldDB" id="A0A0S3RBS4"/>
<gene>
    <name evidence="1" type="primary">Vigan.02G058000</name>
    <name evidence="1" type="ORF">VIGAN_02058000</name>
</gene>
<proteinExistence type="predicted"/>
<accession>A0A0S3RBS4</accession>
<organism evidence="1 2">
    <name type="scientific">Vigna angularis var. angularis</name>
    <dbReference type="NCBI Taxonomy" id="157739"/>
    <lineage>
        <taxon>Eukaryota</taxon>
        <taxon>Viridiplantae</taxon>
        <taxon>Streptophyta</taxon>
        <taxon>Embryophyta</taxon>
        <taxon>Tracheophyta</taxon>
        <taxon>Spermatophyta</taxon>
        <taxon>Magnoliopsida</taxon>
        <taxon>eudicotyledons</taxon>
        <taxon>Gunneridae</taxon>
        <taxon>Pentapetalae</taxon>
        <taxon>rosids</taxon>
        <taxon>fabids</taxon>
        <taxon>Fabales</taxon>
        <taxon>Fabaceae</taxon>
        <taxon>Papilionoideae</taxon>
        <taxon>50 kb inversion clade</taxon>
        <taxon>NPAAA clade</taxon>
        <taxon>indigoferoid/millettioid clade</taxon>
        <taxon>Phaseoleae</taxon>
        <taxon>Vigna</taxon>
    </lineage>
</organism>
<dbReference type="Proteomes" id="UP000291084">
    <property type="component" value="Chromosome 2"/>
</dbReference>
<evidence type="ECO:0000313" key="2">
    <source>
        <dbReference type="Proteomes" id="UP000291084"/>
    </source>
</evidence>